<sequence length="85" mass="9329">MFNPIENMGIRKTFLDDGGGCSVDDGFGGNTIWSTTTEFEVVEMVAVVLMMVIEKIDVIDGGVAIVVEEMILVVSMMKEEKGYVF</sequence>
<proteinExistence type="predicted"/>
<dbReference type="Gramene" id="RZC63841">
    <property type="protein sequence ID" value="RZC63841"/>
    <property type="gene ID" value="C5167_025584"/>
</dbReference>
<name>A0A4Y7JV49_PAPSO</name>
<keyword evidence="2" id="KW-1185">Reference proteome</keyword>
<protein>
    <submittedName>
        <fullName evidence="1">Uncharacterized protein</fullName>
    </submittedName>
</protein>
<gene>
    <name evidence="1" type="ORF">C5167_025584</name>
</gene>
<organism evidence="1 2">
    <name type="scientific">Papaver somniferum</name>
    <name type="common">Opium poppy</name>
    <dbReference type="NCBI Taxonomy" id="3469"/>
    <lineage>
        <taxon>Eukaryota</taxon>
        <taxon>Viridiplantae</taxon>
        <taxon>Streptophyta</taxon>
        <taxon>Embryophyta</taxon>
        <taxon>Tracheophyta</taxon>
        <taxon>Spermatophyta</taxon>
        <taxon>Magnoliopsida</taxon>
        <taxon>Ranunculales</taxon>
        <taxon>Papaveraceae</taxon>
        <taxon>Papaveroideae</taxon>
        <taxon>Papaver</taxon>
    </lineage>
</organism>
<accession>A0A4Y7JV49</accession>
<dbReference type="AlphaFoldDB" id="A0A4Y7JV49"/>
<reference evidence="1 2" key="1">
    <citation type="journal article" date="2018" name="Science">
        <title>The opium poppy genome and morphinan production.</title>
        <authorList>
            <person name="Guo L."/>
            <person name="Winzer T."/>
            <person name="Yang X."/>
            <person name="Li Y."/>
            <person name="Ning Z."/>
            <person name="He Z."/>
            <person name="Teodor R."/>
            <person name="Lu Y."/>
            <person name="Bowser T.A."/>
            <person name="Graham I.A."/>
            <person name="Ye K."/>
        </authorList>
    </citation>
    <scope>NUCLEOTIDE SEQUENCE [LARGE SCALE GENOMIC DNA]</scope>
    <source>
        <strain evidence="2">cv. HN1</strain>
        <tissue evidence="1">Leaves</tissue>
    </source>
</reference>
<dbReference type="EMBL" id="CM010719">
    <property type="protein sequence ID" value="RZC63841.1"/>
    <property type="molecule type" value="Genomic_DNA"/>
</dbReference>
<dbReference type="Proteomes" id="UP000316621">
    <property type="component" value="Chromosome 5"/>
</dbReference>
<evidence type="ECO:0000313" key="1">
    <source>
        <dbReference type="EMBL" id="RZC63841.1"/>
    </source>
</evidence>
<evidence type="ECO:0000313" key="2">
    <source>
        <dbReference type="Proteomes" id="UP000316621"/>
    </source>
</evidence>